<accession>A0A1C2ILT2</accession>
<dbReference type="STRING" id="930.GCA_002079865_00398"/>
<dbReference type="EMBL" id="LWSA01000014">
    <property type="protein sequence ID" value="OCX76921.1"/>
    <property type="molecule type" value="Genomic_DNA"/>
</dbReference>
<evidence type="ECO:0000313" key="1">
    <source>
        <dbReference type="EMBL" id="OCX76921.1"/>
    </source>
</evidence>
<proteinExistence type="predicted"/>
<protein>
    <submittedName>
        <fullName evidence="1">Uncharacterized protein</fullName>
    </submittedName>
</protein>
<sequence>MHNPRKIFENWLKSASNGAIYAKADEIRCQFGTDSSMNRACRVFLKLCKEELQVREDLGALENRRQLLGGAA</sequence>
<dbReference type="AlphaFoldDB" id="A0A1C2ILT2"/>
<reference evidence="1 2" key="1">
    <citation type="journal article" date="2016" name="Int. J. Mol. Sci.">
        <title>Comparative genomics of the extreme acidophile Acidithiobacillus thiooxidans reveals intraspecific divergence and niche adaptation.</title>
        <authorList>
            <person name="Zhang X."/>
            <person name="Feng X."/>
            <person name="Tao J."/>
            <person name="Ma L."/>
            <person name="Xiao Y."/>
            <person name="Liang Y."/>
            <person name="Liu X."/>
            <person name="Yin H."/>
        </authorList>
    </citation>
    <scope>NUCLEOTIDE SEQUENCE [LARGE SCALE GENOMIC DNA]</scope>
    <source>
        <strain evidence="1 2">A02</strain>
    </source>
</reference>
<dbReference type="RefSeq" id="WP_024895234.1">
    <property type="nucleotide sequence ID" value="NZ_LWRZ01000446.1"/>
</dbReference>
<evidence type="ECO:0000313" key="2">
    <source>
        <dbReference type="Proteomes" id="UP000094893"/>
    </source>
</evidence>
<comment type="caution">
    <text evidence="1">The sequence shown here is derived from an EMBL/GenBank/DDBJ whole genome shotgun (WGS) entry which is preliminary data.</text>
</comment>
<gene>
    <name evidence="1" type="ORF">A6P07_01275</name>
</gene>
<organism evidence="1 2">
    <name type="scientific">Acidithiobacillus thiooxidans</name>
    <name type="common">Thiobacillus thiooxidans</name>
    <dbReference type="NCBI Taxonomy" id="930"/>
    <lineage>
        <taxon>Bacteria</taxon>
        <taxon>Pseudomonadati</taxon>
        <taxon>Pseudomonadota</taxon>
        <taxon>Acidithiobacillia</taxon>
        <taxon>Acidithiobacillales</taxon>
        <taxon>Acidithiobacillaceae</taxon>
        <taxon>Acidithiobacillus</taxon>
    </lineage>
</organism>
<name>A0A1C2ILT2_ACITH</name>
<dbReference type="Proteomes" id="UP000094893">
    <property type="component" value="Unassembled WGS sequence"/>
</dbReference>